<keyword evidence="3" id="KW-0808">Transferase</keyword>
<dbReference type="InterPro" id="IPR011639">
    <property type="entry name" value="MethylTrfase_TaqI-like_dom"/>
</dbReference>
<accession>A0ABS5S853</accession>
<dbReference type="RefSeq" id="WP_214173555.1">
    <property type="nucleotide sequence ID" value="NZ_JAHCVK010000001.1"/>
</dbReference>
<evidence type="ECO:0000256" key="4">
    <source>
        <dbReference type="ARBA" id="ARBA00022691"/>
    </source>
</evidence>
<reference evidence="7 8" key="1">
    <citation type="submission" date="2021-05" db="EMBL/GenBank/DDBJ databases">
        <title>The draft genome of Geobacter luticola JCM 17780.</title>
        <authorList>
            <person name="Xu Z."/>
            <person name="Masuda Y."/>
            <person name="Itoh H."/>
            <person name="Senoo K."/>
        </authorList>
    </citation>
    <scope>NUCLEOTIDE SEQUENCE [LARGE SCALE GENOMIC DNA]</scope>
    <source>
        <strain evidence="7 8">JCM 17780</strain>
    </source>
</reference>
<dbReference type="Proteomes" id="UP000756860">
    <property type="component" value="Unassembled WGS sequence"/>
</dbReference>
<proteinExistence type="predicted"/>
<dbReference type="InterPro" id="IPR050953">
    <property type="entry name" value="N4_N6_ade-DNA_methylase"/>
</dbReference>
<evidence type="ECO:0000256" key="2">
    <source>
        <dbReference type="ARBA" id="ARBA00022603"/>
    </source>
</evidence>
<name>A0ABS5S853_9BACT</name>
<keyword evidence="2 7" id="KW-0489">Methyltransferase</keyword>
<evidence type="ECO:0000313" key="7">
    <source>
        <dbReference type="EMBL" id="MBT0651546.1"/>
    </source>
</evidence>
<protein>
    <recommendedName>
        <fullName evidence="1">site-specific DNA-methyltransferase (adenine-specific)</fullName>
        <ecNumber evidence="1">2.1.1.72</ecNumber>
    </recommendedName>
</protein>
<dbReference type="PROSITE" id="PS00092">
    <property type="entry name" value="N6_MTASE"/>
    <property type="match status" value="1"/>
</dbReference>
<dbReference type="InterPro" id="IPR002052">
    <property type="entry name" value="DNA_methylase_N6_adenine_CS"/>
</dbReference>
<dbReference type="InterPro" id="IPR029063">
    <property type="entry name" value="SAM-dependent_MTases_sf"/>
</dbReference>
<comment type="catalytic activity">
    <reaction evidence="5">
        <text>a 2'-deoxyadenosine in DNA + S-adenosyl-L-methionine = an N(6)-methyl-2'-deoxyadenosine in DNA + S-adenosyl-L-homocysteine + H(+)</text>
        <dbReference type="Rhea" id="RHEA:15197"/>
        <dbReference type="Rhea" id="RHEA-COMP:12418"/>
        <dbReference type="Rhea" id="RHEA-COMP:12419"/>
        <dbReference type="ChEBI" id="CHEBI:15378"/>
        <dbReference type="ChEBI" id="CHEBI:57856"/>
        <dbReference type="ChEBI" id="CHEBI:59789"/>
        <dbReference type="ChEBI" id="CHEBI:90615"/>
        <dbReference type="ChEBI" id="CHEBI:90616"/>
        <dbReference type="EC" id="2.1.1.72"/>
    </reaction>
</comment>
<dbReference type="GO" id="GO:0032259">
    <property type="term" value="P:methylation"/>
    <property type="evidence" value="ECO:0007669"/>
    <property type="project" value="UniProtKB-KW"/>
</dbReference>
<organism evidence="7 8">
    <name type="scientific">Geomobilimonas luticola</name>
    <dbReference type="NCBI Taxonomy" id="1114878"/>
    <lineage>
        <taxon>Bacteria</taxon>
        <taxon>Pseudomonadati</taxon>
        <taxon>Thermodesulfobacteriota</taxon>
        <taxon>Desulfuromonadia</taxon>
        <taxon>Geobacterales</taxon>
        <taxon>Geobacteraceae</taxon>
        <taxon>Geomobilimonas</taxon>
    </lineage>
</organism>
<evidence type="ECO:0000313" key="8">
    <source>
        <dbReference type="Proteomes" id="UP000756860"/>
    </source>
</evidence>
<dbReference type="PRINTS" id="PR00507">
    <property type="entry name" value="N12N6MTFRASE"/>
</dbReference>
<dbReference type="SUPFAM" id="SSF53335">
    <property type="entry name" value="S-adenosyl-L-methionine-dependent methyltransferases"/>
    <property type="match status" value="1"/>
</dbReference>
<dbReference type="PANTHER" id="PTHR33841:SF1">
    <property type="entry name" value="DNA METHYLTRANSFERASE A"/>
    <property type="match status" value="1"/>
</dbReference>
<sequence>MPPSTAIELKEQIQTALAAFAAEPLPQAARTLFDTLGYNSQRDERVLKIATPADFIGWVKSANPTHPLTEKDHQELTNGCKSLHFLYQLTDMEVGSALGLSQGDLFDSSTAVDGARIESYLVFVVELSDSTPRTRTSLSRLVRLINKPLPMPALVLFRHGDTLTLGVINRRLHKKASDRDVLEKITLIKDIFFADPLRAHVEILTDLSLGTLHDEYRFHNFVGLHQAWEKRLGSYALNERFYREVANWYFWALNHDEVVLPRSIEEIADMKERDKQRSIFFIRLLTRLIFCWFLQEKRLIPRDMFRHRTAKELLKDFSPKAGSYYCVFLQNLFFATLNQEQDKRDWRKKYQGTRDGNRGVTNLWRYQDLVNDFSRIELLLRDHIPFVNGGLFECLDDQFSDPMVFLDGFSERKDNCISLPNELFFGEEREVDLSTVYDDNRRRREKVRGLIEILSRYKFTVEENTPLEEEIALDPELLGKVFENLLASYNEDTRSTARKALGAFYTPREIVSYMVDDSLSAYLETQLVNGMSANNRRTATEYREILKKLFTSQPEHFHNPFTPAETAFLIAAIGRVKILDPACGSGAFPMGALHRLVDLLQKLDPNNESWKRDRLSEAERYCDILREAAAQREEVEQCEARIEDIRHSFDTRFHALDFARKLYLIENCIYGVDIQPIAVQIAKLRFFIALIVDQHVNQQAPNMGVRPLPNLETKIVAADSLISIDKPGSQMELFESEIRPLRQQLEMIRHDHFNARTPARKARCRERDAQLRADIARLLQQSGWDPTTARMLAAWNPYDQNHPAPFFDSEWMFGLPIGKVKVDGGSPATLLGKLALINETSGQMELTPSSYIESGFDVLIGNPPYVRLQTLKQQDPKLVEYYKAHYDSAKKGNYDLYVVFVEAGLYFLKPSGHLAYILPHKFFNAQYGEQLRALIAKGRYLRHIVHFGDQQVFPGATNYVCLLFLDKSGAETCLFVRSDNYEEWLRTFQGTEGSFPAGSISPAEWNFTVGQGANVFERLQSMPQKLSDVADIFVGLQTSADDVFIFDLIGCENGKSRFKSKALGQEVILEDDLVFPLVSGTDVGSYAPLPSRQYILFPYAVGEKVSIIPLANLRKKFPFTAEYLEKNRARLEDREDGRLRDNDWHGYIYLKNMNRQSVPKICVPRLVDHLHAGADLLGNHFLDNVDVGGVTWKPQFASRSLQYLQALLNSSVLRWFFPHVSAPFRGGFRSANRQFLSQLPIASASTEQEGLITRLVDYLLWLNKTFTNCPDKKTARESLMLGYFEQILNGLVYELYFPEELHSSKLHIFDLVAQANFPKLDTLPESERLDRLRKLFETIYHTDHPLRGALFNLGSLEIVRIIEGQE</sequence>
<dbReference type="EMBL" id="JAHCVK010000001">
    <property type="protein sequence ID" value="MBT0651546.1"/>
    <property type="molecule type" value="Genomic_DNA"/>
</dbReference>
<comment type="caution">
    <text evidence="7">The sequence shown here is derived from an EMBL/GenBank/DDBJ whole genome shotgun (WGS) entry which is preliminary data.</text>
</comment>
<dbReference type="Pfam" id="PF07669">
    <property type="entry name" value="Eco57I"/>
    <property type="match status" value="1"/>
</dbReference>
<keyword evidence="8" id="KW-1185">Reference proteome</keyword>
<evidence type="ECO:0000259" key="6">
    <source>
        <dbReference type="Pfam" id="PF07669"/>
    </source>
</evidence>
<evidence type="ECO:0000256" key="1">
    <source>
        <dbReference type="ARBA" id="ARBA00011900"/>
    </source>
</evidence>
<dbReference type="EC" id="2.1.1.72" evidence="1"/>
<evidence type="ECO:0000256" key="5">
    <source>
        <dbReference type="ARBA" id="ARBA00047942"/>
    </source>
</evidence>
<evidence type="ECO:0000256" key="3">
    <source>
        <dbReference type="ARBA" id="ARBA00022679"/>
    </source>
</evidence>
<dbReference type="GO" id="GO:0008168">
    <property type="term" value="F:methyltransferase activity"/>
    <property type="evidence" value="ECO:0007669"/>
    <property type="project" value="UniProtKB-KW"/>
</dbReference>
<dbReference type="PANTHER" id="PTHR33841">
    <property type="entry name" value="DNA METHYLTRANSFERASE YEEA-RELATED"/>
    <property type="match status" value="1"/>
</dbReference>
<feature type="domain" description="Type II methyltransferase M.TaqI-like" evidence="6">
    <location>
        <begin position="667"/>
        <end position="953"/>
    </location>
</feature>
<gene>
    <name evidence="7" type="ORF">KI810_00620</name>
</gene>
<keyword evidence="4" id="KW-0949">S-adenosyl-L-methionine</keyword>
<dbReference type="Gene3D" id="3.40.50.150">
    <property type="entry name" value="Vaccinia Virus protein VP39"/>
    <property type="match status" value="1"/>
</dbReference>